<dbReference type="Gene3D" id="2.130.10.10">
    <property type="entry name" value="YVTN repeat-like/Quinoprotein amine dehydrogenase"/>
    <property type="match status" value="1"/>
</dbReference>
<evidence type="ECO:0000256" key="6">
    <source>
        <dbReference type="SAM" id="MobiDB-lite"/>
    </source>
</evidence>
<feature type="compositionally biased region" description="Acidic residues" evidence="6">
    <location>
        <begin position="65"/>
        <end position="80"/>
    </location>
</feature>
<feature type="repeat" description="WD" evidence="5">
    <location>
        <begin position="259"/>
        <end position="300"/>
    </location>
</feature>
<feature type="compositionally biased region" description="Acidic residues" evidence="6">
    <location>
        <begin position="92"/>
        <end position="106"/>
    </location>
</feature>
<dbReference type="OMA" id="CSLRIWK"/>
<feature type="region of interest" description="Disordered" evidence="6">
    <location>
        <begin position="126"/>
        <end position="150"/>
    </location>
</feature>
<dbReference type="Pfam" id="PF00400">
    <property type="entry name" value="WD40"/>
    <property type="match status" value="6"/>
</dbReference>
<dbReference type="PANTHER" id="PTHR19865:SF0">
    <property type="entry name" value="U3 SMALL NUCLEOLAR RNA-INTERACTING PROTEIN 2"/>
    <property type="match status" value="1"/>
</dbReference>
<feature type="compositionally biased region" description="Basic residues" evidence="6">
    <location>
        <begin position="36"/>
        <end position="50"/>
    </location>
</feature>
<comment type="subcellular location">
    <subcellularLocation>
        <location evidence="1">Nucleus</location>
    </subcellularLocation>
</comment>
<dbReference type="FunFam" id="2.130.10.10:FF:000509">
    <property type="entry name" value="U3 small nucleolar RNA-interacting protein"/>
    <property type="match status" value="1"/>
</dbReference>
<dbReference type="PROSITE" id="PS50082">
    <property type="entry name" value="WD_REPEATS_2"/>
    <property type="match status" value="3"/>
</dbReference>
<evidence type="ECO:0000256" key="2">
    <source>
        <dbReference type="ARBA" id="ARBA00022574"/>
    </source>
</evidence>
<dbReference type="InterPro" id="IPR015943">
    <property type="entry name" value="WD40/YVTN_repeat-like_dom_sf"/>
</dbReference>
<dbReference type="InterPro" id="IPR019775">
    <property type="entry name" value="WD40_repeat_CS"/>
</dbReference>
<dbReference type="GO" id="GO:0032040">
    <property type="term" value="C:small-subunit processome"/>
    <property type="evidence" value="ECO:0007669"/>
    <property type="project" value="TreeGrafter"/>
</dbReference>
<feature type="compositionally biased region" description="Acidic residues" evidence="6">
    <location>
        <begin position="138"/>
        <end position="149"/>
    </location>
</feature>
<sequence>MSFFIRKKSKNLNLTKTAGGGDGNNRLKNKDYKPRPTNRKKPLGGKRKKGTFLQEPEKRPRFDKDEEIESSSSEDEEVLEDNLNHKGKRSDDDEDLSHDENYDDTGETAQEKKLRLAKLYLEEIQKQEKRRRQHNDEDGGGDDDDDDDTSAIASKLKEDVLEAEGRLRREVADQIEPDLENISVLTCSKYLKRSVTCLCITEDDRYIFSCSKDGHIFKWDVLEKRKVGLIKRKEVLSKKQKKKNKANNKSNSEPDTDPNATHTSAISALAVTSDGKFLASGDHDGKIVIWGADDLKRIHVFTGHRGGIRGLTFRKKKHTLYSCSDDRSVRIWDLDAMGYVESLFGHQDAVTCIDSLTRERVVTGGGRDGTVRVWKIVEESQLVYNGHPNGNIDCVKLINEENFVSAGDDGTISTWNVNRKKPLHVTTNAHGTYKSFPGCEIDTPRWVSALTAWTNTDLVASGSCDGVVRFWRAGERFKSLVGGVTVDVEGWVNAMEFSSGTETTAAGMEKKGKFLVVGTGKENRLGRWFPDCKAGKNSVVIIPLKYKKKGEESEKKCVVDIVDLGQRSTSADTGTIIQNGVKDEEDDMSERSASVLGDQPHDFFTIFDK</sequence>
<proteinExistence type="predicted"/>
<gene>
    <name evidence="7" type="ORF">Fcan01_28452</name>
</gene>
<dbReference type="InterPro" id="IPR039241">
    <property type="entry name" value="Rrp9-like"/>
</dbReference>
<feature type="region of interest" description="Disordered" evidence="6">
    <location>
        <begin position="1"/>
        <end position="110"/>
    </location>
</feature>
<dbReference type="InterPro" id="IPR036322">
    <property type="entry name" value="WD40_repeat_dom_sf"/>
</dbReference>
<name>A0A226CUY0_FOLCA</name>
<dbReference type="Proteomes" id="UP000198287">
    <property type="component" value="Unassembled WGS sequence"/>
</dbReference>
<dbReference type="CDD" id="cd00200">
    <property type="entry name" value="WD40"/>
    <property type="match status" value="1"/>
</dbReference>
<dbReference type="STRING" id="158441.A0A226CUY0"/>
<accession>A0A226CUY0</accession>
<dbReference type="SUPFAM" id="SSF50978">
    <property type="entry name" value="WD40 repeat-like"/>
    <property type="match status" value="1"/>
</dbReference>
<dbReference type="PRINTS" id="PR00320">
    <property type="entry name" value="GPROTEINBRPT"/>
</dbReference>
<dbReference type="AlphaFoldDB" id="A0A226CUY0"/>
<dbReference type="SMART" id="SM00320">
    <property type="entry name" value="WD40"/>
    <property type="match status" value="6"/>
</dbReference>
<dbReference type="PROSITE" id="PS50294">
    <property type="entry name" value="WD_REPEATS_REGION"/>
    <property type="match status" value="3"/>
</dbReference>
<feature type="repeat" description="WD" evidence="5">
    <location>
        <begin position="301"/>
        <end position="342"/>
    </location>
</feature>
<dbReference type="PROSITE" id="PS00678">
    <property type="entry name" value="WD_REPEATS_1"/>
    <property type="match status" value="1"/>
</dbReference>
<evidence type="ECO:0000256" key="1">
    <source>
        <dbReference type="ARBA" id="ARBA00004123"/>
    </source>
</evidence>
<feature type="compositionally biased region" description="Basic residues" evidence="6">
    <location>
        <begin position="1"/>
        <end position="10"/>
    </location>
</feature>
<keyword evidence="4" id="KW-0539">Nucleus</keyword>
<evidence type="ECO:0000256" key="4">
    <source>
        <dbReference type="ARBA" id="ARBA00023242"/>
    </source>
</evidence>
<reference evidence="7 8" key="1">
    <citation type="submission" date="2015-12" db="EMBL/GenBank/DDBJ databases">
        <title>The genome of Folsomia candida.</title>
        <authorList>
            <person name="Faddeeva A."/>
            <person name="Derks M.F."/>
            <person name="Anvar Y."/>
            <person name="Smit S."/>
            <person name="Van Straalen N."/>
            <person name="Roelofs D."/>
        </authorList>
    </citation>
    <scope>NUCLEOTIDE SEQUENCE [LARGE SCALE GENOMIC DNA]</scope>
    <source>
        <strain evidence="7 8">VU population</strain>
        <tissue evidence="7">Whole body</tissue>
    </source>
</reference>
<feature type="repeat" description="WD" evidence="5">
    <location>
        <begin position="343"/>
        <end position="384"/>
    </location>
</feature>
<dbReference type="InterPro" id="IPR001680">
    <property type="entry name" value="WD40_rpt"/>
</dbReference>
<protein>
    <submittedName>
        <fullName evidence="7">U3 small nucleolar RNA-interacting protein 2</fullName>
    </submittedName>
</protein>
<dbReference type="OrthoDB" id="189968at2759"/>
<organism evidence="7 8">
    <name type="scientific">Folsomia candida</name>
    <name type="common">Springtail</name>
    <dbReference type="NCBI Taxonomy" id="158441"/>
    <lineage>
        <taxon>Eukaryota</taxon>
        <taxon>Metazoa</taxon>
        <taxon>Ecdysozoa</taxon>
        <taxon>Arthropoda</taxon>
        <taxon>Hexapoda</taxon>
        <taxon>Collembola</taxon>
        <taxon>Entomobryomorpha</taxon>
        <taxon>Isotomoidea</taxon>
        <taxon>Isotomidae</taxon>
        <taxon>Proisotominae</taxon>
        <taxon>Folsomia</taxon>
    </lineage>
</organism>
<dbReference type="PANTHER" id="PTHR19865">
    <property type="entry name" value="U3 SMALL NUCLEOLAR RNA INTERACTING PROTEIN 2"/>
    <property type="match status" value="1"/>
</dbReference>
<feature type="compositionally biased region" description="Basic and acidic residues" evidence="6">
    <location>
        <begin position="55"/>
        <end position="64"/>
    </location>
</feature>
<dbReference type="GO" id="GO:0034511">
    <property type="term" value="F:U3 snoRNA binding"/>
    <property type="evidence" value="ECO:0007669"/>
    <property type="project" value="InterPro"/>
</dbReference>
<evidence type="ECO:0000313" key="8">
    <source>
        <dbReference type="Proteomes" id="UP000198287"/>
    </source>
</evidence>
<keyword evidence="8" id="KW-1185">Reference proteome</keyword>
<evidence type="ECO:0000256" key="5">
    <source>
        <dbReference type="PROSITE-ProRule" id="PRU00221"/>
    </source>
</evidence>
<dbReference type="EMBL" id="LNIX01000073">
    <property type="protein sequence ID" value="OXA36793.1"/>
    <property type="molecule type" value="Genomic_DNA"/>
</dbReference>
<keyword evidence="2 5" id="KW-0853">WD repeat</keyword>
<evidence type="ECO:0000256" key="3">
    <source>
        <dbReference type="ARBA" id="ARBA00022737"/>
    </source>
</evidence>
<keyword evidence="3" id="KW-0677">Repeat</keyword>
<comment type="caution">
    <text evidence="7">The sequence shown here is derived from an EMBL/GenBank/DDBJ whole genome shotgun (WGS) entry which is preliminary data.</text>
</comment>
<feature type="region of interest" description="Disordered" evidence="6">
    <location>
        <begin position="236"/>
        <end position="261"/>
    </location>
</feature>
<evidence type="ECO:0000313" key="7">
    <source>
        <dbReference type="EMBL" id="OXA36793.1"/>
    </source>
</evidence>
<dbReference type="InterPro" id="IPR020472">
    <property type="entry name" value="WD40_PAC1"/>
</dbReference>